<dbReference type="Proteomes" id="UP001227230">
    <property type="component" value="Chromosome 10"/>
</dbReference>
<dbReference type="EMBL" id="CP126657">
    <property type="protein sequence ID" value="WJZ97596.1"/>
    <property type="molecule type" value="Genomic_DNA"/>
</dbReference>
<sequence length="85" mass="10023">MYVNYHALNKVTIKNTYPRPLATNLFEKLTKVEYFIKLDLQLRYWYVHIAKGNESKTTHVTQYEVFEFLVMSFGLTNAPTFGIDP</sequence>
<dbReference type="InterPro" id="IPR043128">
    <property type="entry name" value="Rev_trsase/Diguanyl_cyclase"/>
</dbReference>
<dbReference type="InterPro" id="IPR043502">
    <property type="entry name" value="DNA/RNA_pol_sf"/>
</dbReference>
<dbReference type="Gene3D" id="3.30.70.270">
    <property type="match status" value="1"/>
</dbReference>
<evidence type="ECO:0008006" key="3">
    <source>
        <dbReference type="Google" id="ProtNLM"/>
    </source>
</evidence>
<dbReference type="InterPro" id="IPR053134">
    <property type="entry name" value="RNA-dir_DNA_polymerase"/>
</dbReference>
<organism evidence="1 2">
    <name type="scientific">Vitis vinifera</name>
    <name type="common">Grape</name>
    <dbReference type="NCBI Taxonomy" id="29760"/>
    <lineage>
        <taxon>Eukaryota</taxon>
        <taxon>Viridiplantae</taxon>
        <taxon>Streptophyta</taxon>
        <taxon>Embryophyta</taxon>
        <taxon>Tracheophyta</taxon>
        <taxon>Spermatophyta</taxon>
        <taxon>Magnoliopsida</taxon>
        <taxon>eudicotyledons</taxon>
        <taxon>Gunneridae</taxon>
        <taxon>Pentapetalae</taxon>
        <taxon>rosids</taxon>
        <taxon>Vitales</taxon>
        <taxon>Vitaceae</taxon>
        <taxon>Viteae</taxon>
        <taxon>Vitis</taxon>
    </lineage>
</organism>
<proteinExistence type="predicted"/>
<dbReference type="Gene3D" id="3.10.10.10">
    <property type="entry name" value="HIV Type 1 Reverse Transcriptase, subunit A, domain 1"/>
    <property type="match status" value="1"/>
</dbReference>
<dbReference type="PANTHER" id="PTHR24559">
    <property type="entry name" value="TRANSPOSON TY3-I GAG-POL POLYPROTEIN"/>
    <property type="match status" value="1"/>
</dbReference>
<accession>A0ABY9CRB5</accession>
<gene>
    <name evidence="1" type="ORF">VitviT2T_016187</name>
</gene>
<dbReference type="PANTHER" id="PTHR24559:SF436">
    <property type="entry name" value="RNA-DIRECTED DNA POLYMERASE HOMOLOG"/>
    <property type="match status" value="1"/>
</dbReference>
<name>A0ABY9CRB5_VITVI</name>
<keyword evidence="2" id="KW-1185">Reference proteome</keyword>
<protein>
    <recommendedName>
        <fullName evidence="3">RNA-directed DNA polymerase-like</fullName>
    </recommendedName>
</protein>
<reference evidence="1 2" key="1">
    <citation type="journal article" date="2023" name="Hortic Res">
        <title>The complete reference genome for grapevine (Vitis vinifera L.) genetics and breeding.</title>
        <authorList>
            <person name="Shi X."/>
            <person name="Cao S."/>
            <person name="Wang X."/>
            <person name="Huang S."/>
            <person name="Wang Y."/>
            <person name="Liu Z."/>
            <person name="Liu W."/>
            <person name="Leng X."/>
            <person name="Peng Y."/>
            <person name="Wang N."/>
            <person name="Wang Y."/>
            <person name="Ma Z."/>
            <person name="Xu X."/>
            <person name="Zhang F."/>
            <person name="Xue H."/>
            <person name="Zhong H."/>
            <person name="Wang Y."/>
            <person name="Zhang K."/>
            <person name="Velt A."/>
            <person name="Avia K."/>
            <person name="Holtgrawe D."/>
            <person name="Grimplet J."/>
            <person name="Matus J.T."/>
            <person name="Ware D."/>
            <person name="Wu X."/>
            <person name="Wang H."/>
            <person name="Liu C."/>
            <person name="Fang Y."/>
            <person name="Rustenholz C."/>
            <person name="Cheng Z."/>
            <person name="Xiao H."/>
            <person name="Zhou Y."/>
        </authorList>
    </citation>
    <scope>NUCLEOTIDE SEQUENCE [LARGE SCALE GENOMIC DNA]</scope>
    <source>
        <strain evidence="2">cv. Pinot noir / PN40024</strain>
        <tissue evidence="1">Leaf</tissue>
    </source>
</reference>
<evidence type="ECO:0000313" key="2">
    <source>
        <dbReference type="Proteomes" id="UP001227230"/>
    </source>
</evidence>
<evidence type="ECO:0000313" key="1">
    <source>
        <dbReference type="EMBL" id="WJZ97596.1"/>
    </source>
</evidence>
<dbReference type="SUPFAM" id="SSF56672">
    <property type="entry name" value="DNA/RNA polymerases"/>
    <property type="match status" value="1"/>
</dbReference>